<dbReference type="PROSITE" id="PS51257">
    <property type="entry name" value="PROKAR_LIPOPROTEIN"/>
    <property type="match status" value="1"/>
</dbReference>
<dbReference type="PANTHER" id="PTHR30429">
    <property type="entry name" value="D-METHIONINE-BINDING LIPOPROTEIN METQ"/>
    <property type="match status" value="1"/>
</dbReference>
<proteinExistence type="inferred from homology"/>
<protein>
    <recommendedName>
        <fullName evidence="6">Lipoprotein</fullName>
    </recommendedName>
</protein>
<organism evidence="8 9">
    <name type="scientific">Lacticaseibacillus suilingensis</name>
    <dbReference type="NCBI Taxonomy" id="2799577"/>
    <lineage>
        <taxon>Bacteria</taxon>
        <taxon>Bacillati</taxon>
        <taxon>Bacillota</taxon>
        <taxon>Bacilli</taxon>
        <taxon>Lactobacillales</taxon>
        <taxon>Lactobacillaceae</taxon>
        <taxon>Lacticaseibacillus</taxon>
    </lineage>
</organism>
<dbReference type="PANTHER" id="PTHR30429:SF3">
    <property type="entry name" value="LIPOPROTEIN"/>
    <property type="match status" value="1"/>
</dbReference>
<gene>
    <name evidence="8" type="ORF">ACFQ41_09600</name>
</gene>
<dbReference type="Pfam" id="PF03180">
    <property type="entry name" value="Lipoprotein_9"/>
    <property type="match status" value="1"/>
</dbReference>
<dbReference type="Gene3D" id="3.40.190.10">
    <property type="entry name" value="Periplasmic binding protein-like II"/>
    <property type="match status" value="2"/>
</dbReference>
<evidence type="ECO:0000256" key="6">
    <source>
        <dbReference type="PIRNR" id="PIRNR002854"/>
    </source>
</evidence>
<evidence type="ECO:0000313" key="8">
    <source>
        <dbReference type="EMBL" id="MFD1399558.1"/>
    </source>
</evidence>
<keyword evidence="2 7" id="KW-0732">Signal</keyword>
<comment type="caution">
    <text evidence="8">The sequence shown here is derived from an EMBL/GenBank/DDBJ whole genome shotgun (WGS) entry which is preliminary data.</text>
</comment>
<name>A0ABW4BHJ7_9LACO</name>
<reference evidence="9" key="1">
    <citation type="journal article" date="2019" name="Int. J. Syst. Evol. Microbiol.">
        <title>The Global Catalogue of Microorganisms (GCM) 10K type strain sequencing project: providing services to taxonomists for standard genome sequencing and annotation.</title>
        <authorList>
            <consortium name="The Broad Institute Genomics Platform"/>
            <consortium name="The Broad Institute Genome Sequencing Center for Infectious Disease"/>
            <person name="Wu L."/>
            <person name="Ma J."/>
        </authorList>
    </citation>
    <scope>NUCLEOTIDE SEQUENCE [LARGE SCALE GENOMIC DNA]</scope>
    <source>
        <strain evidence="9">CCM 9110</strain>
    </source>
</reference>
<comment type="subcellular location">
    <subcellularLocation>
        <location evidence="1">Membrane</location>
        <topology evidence="1">Lipid-anchor</topology>
    </subcellularLocation>
</comment>
<dbReference type="PIRSF" id="PIRSF002854">
    <property type="entry name" value="MetQ"/>
    <property type="match status" value="1"/>
</dbReference>
<feature type="signal peptide" evidence="7">
    <location>
        <begin position="1"/>
        <end position="21"/>
    </location>
</feature>
<keyword evidence="9" id="KW-1185">Reference proteome</keyword>
<dbReference type="Proteomes" id="UP001597199">
    <property type="component" value="Unassembled WGS sequence"/>
</dbReference>
<dbReference type="RefSeq" id="WP_204119284.1">
    <property type="nucleotide sequence ID" value="NZ_BOLV01000013.1"/>
</dbReference>
<keyword evidence="3" id="KW-0472">Membrane</keyword>
<sequence>MKLFKKLALTAALALPVLALAACGSNKSTTQTPKTVKVGIMSTDVEIWKDIQKRLAKEDVKIKLVQFTEYNTPNQALQDGDIQLNSFQHNDFLNTWNKKHNEKLTAIGNTYIGPMRAFSNKIKSLKDLKKGDTVSVPNDVSNEGRALDLLAANGIIKVKDVATPTIHDITENKLDLKITELDSAQTARSLNDVDAAIVNNDIAVAANLKPADAISVEKLSAKSKPWINIIAAKSAADKKNKTYQKIVKAYETKRTAKLLKKYYKGAVIPAW</sequence>
<evidence type="ECO:0000256" key="1">
    <source>
        <dbReference type="ARBA" id="ARBA00004635"/>
    </source>
</evidence>
<comment type="similarity">
    <text evidence="6">Belongs to the nlpA lipoprotein family.</text>
</comment>
<evidence type="ECO:0000256" key="2">
    <source>
        <dbReference type="ARBA" id="ARBA00022729"/>
    </source>
</evidence>
<accession>A0ABW4BHJ7</accession>
<feature type="chain" id="PRO_5045182650" description="Lipoprotein" evidence="7">
    <location>
        <begin position="22"/>
        <end position="271"/>
    </location>
</feature>
<dbReference type="EMBL" id="JBHTOA010000034">
    <property type="protein sequence ID" value="MFD1399558.1"/>
    <property type="molecule type" value="Genomic_DNA"/>
</dbReference>
<keyword evidence="5 6" id="KW-0449">Lipoprotein</keyword>
<evidence type="ECO:0000256" key="4">
    <source>
        <dbReference type="ARBA" id="ARBA00023139"/>
    </source>
</evidence>
<keyword evidence="4" id="KW-0564">Palmitate</keyword>
<evidence type="ECO:0000313" key="9">
    <source>
        <dbReference type="Proteomes" id="UP001597199"/>
    </source>
</evidence>
<dbReference type="InterPro" id="IPR004872">
    <property type="entry name" value="Lipoprotein_NlpA"/>
</dbReference>
<evidence type="ECO:0000256" key="5">
    <source>
        <dbReference type="ARBA" id="ARBA00023288"/>
    </source>
</evidence>
<evidence type="ECO:0000256" key="7">
    <source>
        <dbReference type="SAM" id="SignalP"/>
    </source>
</evidence>
<dbReference type="SUPFAM" id="SSF53850">
    <property type="entry name" value="Periplasmic binding protein-like II"/>
    <property type="match status" value="1"/>
</dbReference>
<evidence type="ECO:0000256" key="3">
    <source>
        <dbReference type="ARBA" id="ARBA00023136"/>
    </source>
</evidence>